<dbReference type="HAMAP" id="MF_01520">
    <property type="entry name" value="IspDF"/>
    <property type="match status" value="1"/>
</dbReference>
<dbReference type="GO" id="GO:0046872">
    <property type="term" value="F:metal ion binding"/>
    <property type="evidence" value="ECO:0007669"/>
    <property type="project" value="UniProtKB-KW"/>
</dbReference>
<feature type="site" description="Positions MEP for the nucleophilic attack" evidence="14">
    <location>
        <position position="206"/>
    </location>
</feature>
<accession>A0A918XQW8</accession>
<evidence type="ECO:0000256" key="14">
    <source>
        <dbReference type="HAMAP-Rule" id="MF_01520"/>
    </source>
</evidence>
<dbReference type="FunFam" id="3.90.550.10:FF:000003">
    <property type="entry name" value="2-C-methyl-D-erythritol 4-phosphate cytidylyltransferase"/>
    <property type="match status" value="1"/>
</dbReference>
<dbReference type="GO" id="GO:0050518">
    <property type="term" value="F:2-C-methyl-D-erythritol 4-phosphate cytidylyltransferase activity"/>
    <property type="evidence" value="ECO:0007669"/>
    <property type="project" value="UniProtKB-UniRule"/>
</dbReference>
<dbReference type="NCBIfam" id="NF006899">
    <property type="entry name" value="PRK09382.1"/>
    <property type="match status" value="1"/>
</dbReference>
<evidence type="ECO:0000313" key="17">
    <source>
        <dbReference type="Proteomes" id="UP000630353"/>
    </source>
</evidence>
<evidence type="ECO:0000256" key="12">
    <source>
        <dbReference type="ARBA" id="ARBA00023239"/>
    </source>
</evidence>
<feature type="site" description="Transition state stabilizer" evidence="14">
    <location>
        <position position="22"/>
    </location>
</feature>
<feature type="site" description="Transition state stabilizer" evidence="14">
    <location>
        <position position="358"/>
    </location>
</feature>
<keyword evidence="12 14" id="KW-0456">Lyase</keyword>
<comment type="catalytic activity">
    <reaction evidence="1 14">
        <text>4-CDP-2-C-methyl-D-erythritol 2-phosphate = 2-C-methyl-D-erythritol 2,4-cyclic diphosphate + CMP</text>
        <dbReference type="Rhea" id="RHEA:23864"/>
        <dbReference type="ChEBI" id="CHEBI:57919"/>
        <dbReference type="ChEBI" id="CHEBI:58483"/>
        <dbReference type="ChEBI" id="CHEBI:60377"/>
        <dbReference type="EC" id="4.6.1.12"/>
    </reaction>
</comment>
<dbReference type="GO" id="GO:0016114">
    <property type="term" value="P:terpenoid biosynthetic process"/>
    <property type="evidence" value="ECO:0007669"/>
    <property type="project" value="InterPro"/>
</dbReference>
<dbReference type="PANTHER" id="PTHR43181">
    <property type="entry name" value="2-C-METHYL-D-ERYTHRITOL 2,4-CYCLODIPHOSPHATE SYNTHASE, CHLOROPLASTIC"/>
    <property type="match status" value="1"/>
</dbReference>
<dbReference type="Proteomes" id="UP000630353">
    <property type="component" value="Unassembled WGS sequence"/>
</dbReference>
<dbReference type="PANTHER" id="PTHR43181:SF1">
    <property type="entry name" value="2-C-METHYL-D-ERYTHRITOL 2,4-CYCLODIPHOSPHATE SYNTHASE, CHLOROPLASTIC"/>
    <property type="match status" value="1"/>
</dbReference>
<dbReference type="EC" id="2.7.7.60" evidence="14"/>
<keyword evidence="10 14" id="KW-0479">Metal-binding</keyword>
<comment type="pathway">
    <text evidence="5 14">Isoprenoid biosynthesis; isopentenyl diphosphate biosynthesis via DXP pathway; isopentenyl diphosphate from 1-deoxy-D-xylulose 5-phosphate: step 2/6.</text>
</comment>
<dbReference type="SUPFAM" id="SSF53448">
    <property type="entry name" value="Nucleotide-diphospho-sugar transferases"/>
    <property type="match status" value="1"/>
</dbReference>
<comment type="similarity">
    <text evidence="14">In the C-terminal section; belongs to the IspF family.</text>
</comment>
<dbReference type="InterPro" id="IPR001228">
    <property type="entry name" value="IspD"/>
</dbReference>
<dbReference type="GO" id="GO:0019288">
    <property type="term" value="P:isopentenyl diphosphate biosynthetic process, methylerythritol 4-phosphate pathway"/>
    <property type="evidence" value="ECO:0007669"/>
    <property type="project" value="UniProtKB-UniRule"/>
</dbReference>
<dbReference type="Pfam" id="PF01128">
    <property type="entry name" value="IspD"/>
    <property type="match status" value="1"/>
</dbReference>
<dbReference type="InterPro" id="IPR003526">
    <property type="entry name" value="MECDP_synthase"/>
</dbReference>
<dbReference type="PROSITE" id="PS01295">
    <property type="entry name" value="ISPD"/>
    <property type="match status" value="1"/>
</dbReference>
<feature type="binding site" evidence="14">
    <location>
        <position position="235"/>
    </location>
    <ligand>
        <name>a divalent metal cation</name>
        <dbReference type="ChEBI" id="CHEBI:60240"/>
    </ligand>
</feature>
<evidence type="ECO:0000256" key="11">
    <source>
        <dbReference type="ARBA" id="ARBA00023229"/>
    </source>
</evidence>
<keyword evidence="8 14" id="KW-0808">Transferase</keyword>
<feature type="site" description="Transition state stabilizer" evidence="14">
    <location>
        <position position="15"/>
    </location>
</feature>
<dbReference type="CDD" id="cd02516">
    <property type="entry name" value="CDP-ME_synthetase"/>
    <property type="match status" value="1"/>
</dbReference>
<feature type="region of interest" description="2-C-methyl-D-erythritol 4-phosphate cytidylyltransferase" evidence="14">
    <location>
        <begin position="1"/>
        <end position="226"/>
    </location>
</feature>
<evidence type="ECO:0000256" key="10">
    <source>
        <dbReference type="ARBA" id="ARBA00022723"/>
    </source>
</evidence>
<feature type="binding site" evidence="14">
    <location>
        <begin position="259"/>
        <end position="260"/>
    </location>
    <ligand>
        <name>4-CDP-2-C-methyl-D-erythritol 2-phosphate</name>
        <dbReference type="ChEBI" id="CHEBI:57919"/>
    </ligand>
</feature>
<feature type="region of interest" description="2-C-methyl-D-erythritol 2,4-cyclodiphosphate synthase" evidence="14">
    <location>
        <begin position="227"/>
        <end position="389"/>
    </location>
</feature>
<evidence type="ECO:0000256" key="4">
    <source>
        <dbReference type="ARBA" id="ARBA00004709"/>
    </source>
</evidence>
<dbReference type="InterPro" id="IPR034683">
    <property type="entry name" value="IspD/TarI"/>
</dbReference>
<evidence type="ECO:0000256" key="6">
    <source>
        <dbReference type="ARBA" id="ARBA00008480"/>
    </source>
</evidence>
<feature type="binding site" evidence="14">
    <location>
        <begin position="233"/>
        <end position="235"/>
    </location>
    <ligand>
        <name>4-CDP-2-C-methyl-D-erythritol 2-phosphate</name>
        <dbReference type="ChEBI" id="CHEBI:57919"/>
    </ligand>
</feature>
<feature type="binding site" evidence="14">
    <location>
        <position position="233"/>
    </location>
    <ligand>
        <name>a divalent metal cation</name>
        <dbReference type="ChEBI" id="CHEBI:60240"/>
    </ligand>
</feature>
<keyword evidence="9 14" id="KW-0548">Nucleotidyltransferase</keyword>
<dbReference type="SUPFAM" id="SSF69765">
    <property type="entry name" value="IpsF-like"/>
    <property type="match status" value="1"/>
</dbReference>
<feature type="binding site" evidence="14">
    <location>
        <position position="267"/>
    </location>
    <ligand>
        <name>a divalent metal cation</name>
        <dbReference type="ChEBI" id="CHEBI:60240"/>
    </ligand>
</feature>
<dbReference type="GO" id="GO:0008685">
    <property type="term" value="F:2-C-methyl-D-erythritol 2,4-cyclodiphosphate synthase activity"/>
    <property type="evidence" value="ECO:0007669"/>
    <property type="project" value="UniProtKB-UniRule"/>
</dbReference>
<feature type="binding site" evidence="14">
    <location>
        <begin position="281"/>
        <end position="283"/>
    </location>
    <ligand>
        <name>4-CDP-2-C-methyl-D-erythritol 2-phosphate</name>
        <dbReference type="ChEBI" id="CHEBI:57919"/>
    </ligand>
</feature>
<evidence type="ECO:0000256" key="7">
    <source>
        <dbReference type="ARBA" id="ARBA00009789"/>
    </source>
</evidence>
<reference evidence="16" key="2">
    <citation type="submission" date="2020-09" db="EMBL/GenBank/DDBJ databases">
        <authorList>
            <person name="Sun Q."/>
            <person name="Kim S."/>
        </authorList>
    </citation>
    <scope>NUCLEOTIDE SEQUENCE</scope>
    <source>
        <strain evidence="16">KCTC 42651</strain>
    </source>
</reference>
<dbReference type="InterPro" id="IPR018294">
    <property type="entry name" value="ISPD_synthase_CS"/>
</dbReference>
<comment type="function">
    <text evidence="14">Bifunctional enzyme that catalyzes the formation of 4-diphosphocytidyl-2-C-methyl-D-erythritol from CTP and 2-C-methyl-D-erythritol 4-phosphate (MEP) (IspD), and catalyzes the conversion of 4-diphosphocytidyl-2-C-methyl-D-erythritol 2-phosphate (CDP-ME2P) to 2-C-methyl-D-erythritol 2,4-cyclodiphosphate (ME-CPP) with a corresponding release of cytidine 5-monophosphate (CMP) (IspF).</text>
</comment>
<feature type="binding site" evidence="14">
    <location>
        <begin position="357"/>
        <end position="360"/>
    </location>
    <ligand>
        <name>4-CDP-2-C-methyl-D-erythritol 2-phosphate</name>
        <dbReference type="ChEBI" id="CHEBI:57919"/>
    </ligand>
</feature>
<evidence type="ECO:0000256" key="8">
    <source>
        <dbReference type="ARBA" id="ARBA00022679"/>
    </source>
</evidence>
<dbReference type="InterPro" id="IPR020555">
    <property type="entry name" value="MECDP_synthase_CS"/>
</dbReference>
<comment type="similarity">
    <text evidence="14">In the N-terminal section; belongs to the IspD/TarI cytidylyltransferase family. IspD subfamily.</text>
</comment>
<dbReference type="EC" id="4.6.1.12" evidence="14"/>
<comment type="cofactor">
    <cofactor evidence="3 14">
        <name>a divalent metal cation</name>
        <dbReference type="ChEBI" id="CHEBI:60240"/>
    </cofactor>
</comment>
<dbReference type="CDD" id="cd00554">
    <property type="entry name" value="MECDP_synthase"/>
    <property type="match status" value="1"/>
</dbReference>
<evidence type="ECO:0000259" key="15">
    <source>
        <dbReference type="Pfam" id="PF02542"/>
    </source>
</evidence>
<keyword evidence="11 14" id="KW-0414">Isoprene biosynthesis</keyword>
<name>A0A918XQW8_9PROT</name>
<comment type="pathway">
    <text evidence="4 14">Isoprenoid biosynthesis; isopentenyl diphosphate biosynthesis via DXP pathway; isopentenyl diphosphate from 1-deoxy-D-xylulose 5-phosphate: step 4/6.</text>
</comment>
<dbReference type="NCBIfam" id="TIGR00453">
    <property type="entry name" value="ispD"/>
    <property type="match status" value="1"/>
</dbReference>
<keyword evidence="13 14" id="KW-0511">Multifunctional enzyme</keyword>
<feature type="site" description="Transition state stabilizer" evidence="14">
    <location>
        <position position="259"/>
    </location>
</feature>
<dbReference type="HAMAP" id="MF_00108">
    <property type="entry name" value="IspD"/>
    <property type="match status" value="1"/>
</dbReference>
<dbReference type="InterPro" id="IPR036571">
    <property type="entry name" value="MECDP_synthase_sf"/>
</dbReference>
<sequence>MKTIALIVAAGRGERAGGGLPKQYRPLAGVPVLRRSLQPFLAHPRIDAVRVVIADGHQDAYAAATAGLALLAPVTGGAERQDSVRRGLESLAGEAADAVLIHDAARPFVPAAMIDRVLDALADAPAALPVLPVVDTLKRGADGAVAETVPRDGLWRAQTPQGFRYAEILAAHRAAAASPPATDDAALAERAGLRVALVEGSEEAGKLTTAEDLARAEARLAAALETRVGTGFDVHRIGPGDAMMLGGVTVPADGGLVGHSDADVALHALTDAILGALADGDIGAHFPPSDPQWRGSASDRFLADAVRRVRERGGRIRHLDLTIVCERPKIGPHREAIRGRIAAICGVPVGRVSVKATTTERLGFTGRQEGVAAQAAATLALPAPEGETL</sequence>
<dbReference type="EMBL" id="BMZS01000003">
    <property type="protein sequence ID" value="GHD47449.1"/>
    <property type="molecule type" value="Genomic_DNA"/>
</dbReference>
<dbReference type="InterPro" id="IPR026596">
    <property type="entry name" value="IspD/F"/>
</dbReference>
<feature type="site" description="Positions MEP for the nucleophilic attack" evidence="14">
    <location>
        <position position="151"/>
    </location>
</feature>
<feature type="domain" description="2-C-methyl-D-erythritol 2,4-cyclodiphosphate synthase" evidence="15">
    <location>
        <begin position="227"/>
        <end position="379"/>
    </location>
</feature>
<gene>
    <name evidence="14 16" type="primary">ispDF</name>
    <name evidence="16" type="ORF">GCM10017083_17840</name>
</gene>
<dbReference type="AlphaFoldDB" id="A0A918XQW8"/>
<dbReference type="PROSITE" id="PS01350">
    <property type="entry name" value="ISPF"/>
    <property type="match status" value="1"/>
</dbReference>
<comment type="similarity">
    <text evidence="6">Belongs to the IspF family.</text>
</comment>
<evidence type="ECO:0000256" key="9">
    <source>
        <dbReference type="ARBA" id="ARBA00022695"/>
    </source>
</evidence>
<dbReference type="HAMAP" id="MF_00107">
    <property type="entry name" value="IspF"/>
    <property type="match status" value="1"/>
</dbReference>
<proteinExistence type="inferred from homology"/>
<keyword evidence="17" id="KW-1185">Reference proteome</keyword>
<protein>
    <recommendedName>
        <fullName evidence="14">Bifunctional enzyme IspD/IspF</fullName>
    </recommendedName>
    <domain>
        <recommendedName>
            <fullName evidence="14">2-C-methyl-D-erythritol 4-phosphate cytidylyltransferase</fullName>
            <ecNumber evidence="14">2.7.7.60</ecNumber>
        </recommendedName>
        <alternativeName>
            <fullName evidence="14">4-diphosphocytidyl-2C-methyl-D-erythritol synthase</fullName>
        </alternativeName>
        <alternativeName>
            <fullName evidence="14">MEP cytidylyltransferase</fullName>
            <shortName evidence="14">MCT</shortName>
        </alternativeName>
    </domain>
    <domain>
        <recommendedName>
            <fullName evidence="14">2-C-methyl-D-erythritol 2,4-cyclodiphosphate synthase</fullName>
            <shortName evidence="14">MECDP-synthase</shortName>
            <shortName evidence="14">MECPP-synthase</shortName>
            <shortName evidence="14">MECPS</shortName>
            <ecNumber evidence="14">4.6.1.12</ecNumber>
        </recommendedName>
    </domain>
</protein>
<dbReference type="Pfam" id="PF02542">
    <property type="entry name" value="YgbB"/>
    <property type="match status" value="1"/>
</dbReference>
<organism evidence="16 17">
    <name type="scientific">Thalassobaculum fulvum</name>
    <dbReference type="NCBI Taxonomy" id="1633335"/>
    <lineage>
        <taxon>Bacteria</taxon>
        <taxon>Pseudomonadati</taxon>
        <taxon>Pseudomonadota</taxon>
        <taxon>Alphaproteobacteria</taxon>
        <taxon>Rhodospirillales</taxon>
        <taxon>Thalassobaculaceae</taxon>
        <taxon>Thalassobaculum</taxon>
    </lineage>
</organism>
<evidence type="ECO:0000256" key="1">
    <source>
        <dbReference type="ARBA" id="ARBA00000200"/>
    </source>
</evidence>
<comment type="caution">
    <text evidence="16">The sequence shown here is derived from an EMBL/GenBank/DDBJ whole genome shotgun (WGS) entry which is preliminary data.</text>
</comment>
<comment type="catalytic activity">
    <reaction evidence="2 14">
        <text>2-C-methyl-D-erythritol 4-phosphate + CTP + H(+) = 4-CDP-2-C-methyl-D-erythritol + diphosphate</text>
        <dbReference type="Rhea" id="RHEA:13429"/>
        <dbReference type="ChEBI" id="CHEBI:15378"/>
        <dbReference type="ChEBI" id="CHEBI:33019"/>
        <dbReference type="ChEBI" id="CHEBI:37563"/>
        <dbReference type="ChEBI" id="CHEBI:57823"/>
        <dbReference type="ChEBI" id="CHEBI:58262"/>
        <dbReference type="EC" id="2.7.7.60"/>
    </reaction>
</comment>
<dbReference type="Gene3D" id="3.30.1330.50">
    <property type="entry name" value="2-C-methyl-D-erythritol 2,4-cyclodiphosphate synthase"/>
    <property type="match status" value="1"/>
</dbReference>
<evidence type="ECO:0000313" key="16">
    <source>
        <dbReference type="EMBL" id="GHD47449.1"/>
    </source>
</evidence>
<evidence type="ECO:0000256" key="2">
    <source>
        <dbReference type="ARBA" id="ARBA00001282"/>
    </source>
</evidence>
<comment type="caution">
    <text evidence="14">Lacks conserved residue(s) required for the propagation of feature annotation.</text>
</comment>
<dbReference type="NCBIfam" id="TIGR00151">
    <property type="entry name" value="ispF"/>
    <property type="match status" value="1"/>
</dbReference>
<evidence type="ECO:0000256" key="13">
    <source>
        <dbReference type="ARBA" id="ARBA00023268"/>
    </source>
</evidence>
<feature type="binding site" evidence="14">
    <location>
        <position position="367"/>
    </location>
    <ligand>
        <name>4-CDP-2-C-methyl-D-erythritol 2-phosphate</name>
        <dbReference type="ChEBI" id="CHEBI:57919"/>
    </ligand>
</feature>
<evidence type="ECO:0000256" key="3">
    <source>
        <dbReference type="ARBA" id="ARBA00001968"/>
    </source>
</evidence>
<reference evidence="16" key="1">
    <citation type="journal article" date="2014" name="Int. J. Syst. Evol. Microbiol.">
        <title>Complete genome sequence of Corynebacterium casei LMG S-19264T (=DSM 44701T), isolated from a smear-ripened cheese.</title>
        <authorList>
            <consortium name="US DOE Joint Genome Institute (JGI-PGF)"/>
            <person name="Walter F."/>
            <person name="Albersmeier A."/>
            <person name="Kalinowski J."/>
            <person name="Ruckert C."/>
        </authorList>
    </citation>
    <scope>NUCLEOTIDE SEQUENCE</scope>
    <source>
        <strain evidence="16">KCTC 42651</strain>
    </source>
</reference>
<evidence type="ECO:0000256" key="5">
    <source>
        <dbReference type="ARBA" id="ARBA00004787"/>
    </source>
</evidence>
<comment type="similarity">
    <text evidence="7">Belongs to the IspD/TarI cytidylyltransferase family. IspD subfamily.</text>
</comment>
<feature type="binding site" evidence="14">
    <location>
        <position position="364"/>
    </location>
    <ligand>
        <name>4-CDP-2-C-methyl-D-erythritol 2-phosphate</name>
        <dbReference type="ChEBI" id="CHEBI:57919"/>
    </ligand>
</feature>
<dbReference type="InterPro" id="IPR029044">
    <property type="entry name" value="Nucleotide-diphossugar_trans"/>
</dbReference>
<dbReference type="Gene3D" id="3.90.550.10">
    <property type="entry name" value="Spore Coat Polysaccharide Biosynthesis Protein SpsA, Chain A"/>
    <property type="match status" value="1"/>
</dbReference>
<dbReference type="RefSeq" id="WP_189988579.1">
    <property type="nucleotide sequence ID" value="NZ_BMZS01000003.1"/>
</dbReference>